<dbReference type="InterPro" id="IPR001296">
    <property type="entry name" value="Glyco_trans_1"/>
</dbReference>
<comment type="caution">
    <text evidence="5">The sequence shown here is derived from an EMBL/GenBank/DDBJ whole genome shotgun (WGS) entry which is preliminary data.</text>
</comment>
<evidence type="ECO:0000259" key="4">
    <source>
        <dbReference type="Pfam" id="PF13579"/>
    </source>
</evidence>
<dbReference type="EMBL" id="WSZK01000015">
    <property type="protein sequence ID" value="MWG34222.1"/>
    <property type="molecule type" value="Genomic_DNA"/>
</dbReference>
<dbReference type="PANTHER" id="PTHR12526">
    <property type="entry name" value="GLYCOSYLTRANSFERASE"/>
    <property type="match status" value="1"/>
</dbReference>
<dbReference type="InterPro" id="IPR028098">
    <property type="entry name" value="Glyco_trans_4-like_N"/>
</dbReference>
<feature type="domain" description="Glycosyl transferase family 1" evidence="3">
    <location>
        <begin position="166"/>
        <end position="320"/>
    </location>
</feature>
<dbReference type="SUPFAM" id="SSF53756">
    <property type="entry name" value="UDP-Glycosyltransferase/glycogen phosphorylase"/>
    <property type="match status" value="1"/>
</dbReference>
<dbReference type="PANTHER" id="PTHR12526:SF510">
    <property type="entry name" value="D-INOSITOL 3-PHOSPHATE GLYCOSYLTRANSFERASE"/>
    <property type="match status" value="1"/>
</dbReference>
<proteinExistence type="predicted"/>
<reference evidence="5 6" key="1">
    <citation type="submission" date="2019-12" db="EMBL/GenBank/DDBJ databases">
        <title>Halocatena pleomorpha gen. nov. sp. nov., an extremely halophilic archaeon of family Halobacteriaceae isolated from saltpan soil.</title>
        <authorList>
            <person name="Pal Y."/>
            <person name="Verma A."/>
            <person name="Krishnamurthi S."/>
            <person name="Kumar P."/>
        </authorList>
    </citation>
    <scope>NUCLEOTIDE SEQUENCE [LARGE SCALE GENOMIC DNA]</scope>
    <source>
        <strain evidence="5 6">JCM 16495</strain>
    </source>
</reference>
<dbReference type="AlphaFoldDB" id="A0A6B0GH69"/>
<evidence type="ECO:0000313" key="5">
    <source>
        <dbReference type="EMBL" id="MWG34222.1"/>
    </source>
</evidence>
<dbReference type="CDD" id="cd03801">
    <property type="entry name" value="GT4_PimA-like"/>
    <property type="match status" value="1"/>
</dbReference>
<dbReference type="Pfam" id="PF00534">
    <property type="entry name" value="Glycos_transf_1"/>
    <property type="match status" value="1"/>
</dbReference>
<sequence length="363" mass="39079">MHVGLVVPGSLDTVSGGYCYDRRLVSHLHEAGDRVTVVSLPTGGYRRRVVDSLRPRLRRALARPFDVLVEDELAHPSLVGVAPDVPRVALVHLLRGADPSDPHRRSARLLERRYLGHVDHVVATSDATRRAVTDLADRPTSVVPPAGDRFAPTSVDAAAIRRRAHEGPLRVATLGSVVPRKGLDTLVAALARLDTDWRLTAMGDTTGDPAFVRAVRQSAARRGVSDRVTLTGRVEDGTVAGHLRRAHVFALPSRYEPFGIAALEAMGFGLPALATTAGGPPEFVTDGADGFLVDPDDPESLAARLDTLATDRERLARMGVVARGTFETAPSWDDRMATFRTVLERVAAGDTPPRDRPAEEVSP</sequence>
<dbReference type="OrthoDB" id="131038at2157"/>
<feature type="domain" description="Glycosyltransferase subfamily 4-like N-terminal" evidence="4">
    <location>
        <begin position="27"/>
        <end position="144"/>
    </location>
</feature>
<evidence type="ECO:0000313" key="6">
    <source>
        <dbReference type="Proteomes" id="UP000451471"/>
    </source>
</evidence>
<organism evidence="5 6">
    <name type="scientific">Halomarina oriensis</name>
    <dbReference type="NCBI Taxonomy" id="671145"/>
    <lineage>
        <taxon>Archaea</taxon>
        <taxon>Methanobacteriati</taxon>
        <taxon>Methanobacteriota</taxon>
        <taxon>Stenosarchaea group</taxon>
        <taxon>Halobacteria</taxon>
        <taxon>Halobacteriales</taxon>
        <taxon>Natronomonadaceae</taxon>
        <taxon>Halomarina</taxon>
    </lineage>
</organism>
<dbReference type="GO" id="GO:0016757">
    <property type="term" value="F:glycosyltransferase activity"/>
    <property type="evidence" value="ECO:0007669"/>
    <property type="project" value="UniProtKB-KW"/>
</dbReference>
<name>A0A6B0GH69_9EURY</name>
<evidence type="ECO:0000259" key="3">
    <source>
        <dbReference type="Pfam" id="PF00534"/>
    </source>
</evidence>
<evidence type="ECO:0000256" key="1">
    <source>
        <dbReference type="ARBA" id="ARBA00022676"/>
    </source>
</evidence>
<dbReference type="Gene3D" id="3.40.50.2000">
    <property type="entry name" value="Glycogen Phosphorylase B"/>
    <property type="match status" value="2"/>
</dbReference>
<accession>A0A6B0GH69</accession>
<keyword evidence="1" id="KW-0328">Glycosyltransferase</keyword>
<gene>
    <name evidence="5" type="ORF">GQS65_06910</name>
</gene>
<evidence type="ECO:0000256" key="2">
    <source>
        <dbReference type="ARBA" id="ARBA00022679"/>
    </source>
</evidence>
<dbReference type="RefSeq" id="WP_158203935.1">
    <property type="nucleotide sequence ID" value="NZ_WSZK01000015.1"/>
</dbReference>
<dbReference type="Pfam" id="PF13579">
    <property type="entry name" value="Glyco_trans_4_4"/>
    <property type="match status" value="1"/>
</dbReference>
<protein>
    <submittedName>
        <fullName evidence="5">Glycosyltransferase</fullName>
    </submittedName>
</protein>
<keyword evidence="2 5" id="KW-0808">Transferase</keyword>
<keyword evidence="6" id="KW-1185">Reference proteome</keyword>
<dbReference type="Proteomes" id="UP000451471">
    <property type="component" value="Unassembled WGS sequence"/>
</dbReference>